<evidence type="ECO:0000313" key="2">
    <source>
        <dbReference type="Proteomes" id="UP001165044"/>
    </source>
</evidence>
<keyword evidence="2" id="KW-1185">Reference proteome</keyword>
<dbReference type="Proteomes" id="UP001165044">
    <property type="component" value="Unassembled WGS sequence"/>
</dbReference>
<gene>
    <name evidence="1" type="ORF">GETHED_03380</name>
</gene>
<dbReference type="EMBL" id="BSDC01000001">
    <property type="protein sequence ID" value="GLH65974.1"/>
    <property type="molecule type" value="Genomic_DNA"/>
</dbReference>
<reference evidence="1" key="1">
    <citation type="journal article" date="2023" name="Antonie Van Leeuwenhoek">
        <title>Mesoterricola silvestris gen. nov., sp. nov., Mesoterricola sediminis sp. nov., Geothrix oryzae sp. nov., Geothrix edaphica sp. nov., Geothrix rubra sp. nov., and Geothrix limicola sp. nov., six novel members of Acidobacteriota isolated from soils.</title>
        <authorList>
            <person name="Itoh H."/>
            <person name="Sugisawa Y."/>
            <person name="Mise K."/>
            <person name="Xu Z."/>
            <person name="Kuniyasu M."/>
            <person name="Ushijima N."/>
            <person name="Kawano K."/>
            <person name="Kobayashi E."/>
            <person name="Shiratori Y."/>
            <person name="Masuda Y."/>
            <person name="Senoo K."/>
        </authorList>
    </citation>
    <scope>NUCLEOTIDE SEQUENCE</scope>
    <source>
        <strain evidence="1">Red802</strain>
    </source>
</reference>
<organism evidence="1 2">
    <name type="scientific">Geothrix edaphica</name>
    <dbReference type="NCBI Taxonomy" id="2927976"/>
    <lineage>
        <taxon>Bacteria</taxon>
        <taxon>Pseudomonadati</taxon>
        <taxon>Acidobacteriota</taxon>
        <taxon>Holophagae</taxon>
        <taxon>Holophagales</taxon>
        <taxon>Holophagaceae</taxon>
        <taxon>Geothrix</taxon>
    </lineage>
</organism>
<comment type="caution">
    <text evidence="1">The sequence shown here is derived from an EMBL/GenBank/DDBJ whole genome shotgun (WGS) entry which is preliminary data.</text>
</comment>
<proteinExistence type="predicted"/>
<dbReference type="RefSeq" id="WP_285606063.1">
    <property type="nucleotide sequence ID" value="NZ_BSDC01000001.1"/>
</dbReference>
<protein>
    <submittedName>
        <fullName evidence="1">Uncharacterized protein</fullName>
    </submittedName>
</protein>
<sequence>MSIQVSLVYENEHGIRGSLSYGFPRKAPGEYALQVGYTGFSERQPPQTMSEAKELAHAGHSYSRRLNDAELLALKGALVGEKCPYARVGGSSFARGCVLTEDMVAEIGEHLFALKEVGWDWTQRIDPIRWMVLNRLQMEYQGRLREPFYIGQSILIRILPTHDKVEECAIEVSPEIALDLAHQLTLAAHKALPAHIVEIASVHEVEEELS</sequence>
<evidence type="ECO:0000313" key="1">
    <source>
        <dbReference type="EMBL" id="GLH65974.1"/>
    </source>
</evidence>
<accession>A0ABQ5PUY3</accession>
<name>A0ABQ5PUY3_9BACT</name>